<gene>
    <name evidence="1" type="ORF">CTRU02_200094</name>
</gene>
<sequence>MLQPKHAWFPPPSCRPRCGESQPRSMSGILPKGRWISTNKCSSFPWQHPPTGGIPLLTVVRSSQPSLSRPAEPMPISPT</sequence>
<name>A0ACC3ZDH1_COLTU</name>
<dbReference type="EMBL" id="VUJX02000001">
    <property type="protein sequence ID" value="KAL0942208.1"/>
    <property type="molecule type" value="Genomic_DNA"/>
</dbReference>
<reference evidence="1 2" key="1">
    <citation type="journal article" date="2020" name="Phytopathology">
        <title>Genome Sequence Resources of Colletotrichum truncatum, C. plurivorum, C. musicola, and C. sojae: Four Species Pathogenic to Soybean (Glycine max).</title>
        <authorList>
            <person name="Rogerio F."/>
            <person name="Boufleur T.R."/>
            <person name="Ciampi-Guillardi M."/>
            <person name="Sukno S.A."/>
            <person name="Thon M.R."/>
            <person name="Massola Junior N.S."/>
            <person name="Baroncelli R."/>
        </authorList>
    </citation>
    <scope>NUCLEOTIDE SEQUENCE [LARGE SCALE GENOMIC DNA]</scope>
    <source>
        <strain evidence="1 2">CMES1059</strain>
    </source>
</reference>
<proteinExistence type="predicted"/>
<protein>
    <submittedName>
        <fullName evidence="1">Uncharacterized protein</fullName>
    </submittedName>
</protein>
<keyword evidence="2" id="KW-1185">Reference proteome</keyword>
<evidence type="ECO:0000313" key="1">
    <source>
        <dbReference type="EMBL" id="KAL0942208.1"/>
    </source>
</evidence>
<evidence type="ECO:0000313" key="2">
    <source>
        <dbReference type="Proteomes" id="UP000805649"/>
    </source>
</evidence>
<comment type="caution">
    <text evidence="1">The sequence shown here is derived from an EMBL/GenBank/DDBJ whole genome shotgun (WGS) entry which is preliminary data.</text>
</comment>
<dbReference type="Proteomes" id="UP000805649">
    <property type="component" value="Unassembled WGS sequence"/>
</dbReference>
<accession>A0ACC3ZDH1</accession>
<organism evidence="1 2">
    <name type="scientific">Colletotrichum truncatum</name>
    <name type="common">Anthracnose fungus</name>
    <name type="synonym">Colletotrichum capsici</name>
    <dbReference type="NCBI Taxonomy" id="5467"/>
    <lineage>
        <taxon>Eukaryota</taxon>
        <taxon>Fungi</taxon>
        <taxon>Dikarya</taxon>
        <taxon>Ascomycota</taxon>
        <taxon>Pezizomycotina</taxon>
        <taxon>Sordariomycetes</taxon>
        <taxon>Hypocreomycetidae</taxon>
        <taxon>Glomerellales</taxon>
        <taxon>Glomerellaceae</taxon>
        <taxon>Colletotrichum</taxon>
        <taxon>Colletotrichum truncatum species complex</taxon>
    </lineage>
</organism>